<dbReference type="AlphaFoldDB" id="A0A2I1GGZ4"/>
<reference evidence="1 2" key="1">
    <citation type="submission" date="2015-10" db="EMBL/GenBank/DDBJ databases">
        <title>Genome analyses suggest a sexual origin of heterokaryosis in a supposedly ancient asexual fungus.</title>
        <authorList>
            <person name="Ropars J."/>
            <person name="Sedzielewska K."/>
            <person name="Noel J."/>
            <person name="Charron P."/>
            <person name="Farinelli L."/>
            <person name="Marton T."/>
            <person name="Kruger M."/>
            <person name="Pelin A."/>
            <person name="Brachmann A."/>
            <person name="Corradi N."/>
        </authorList>
    </citation>
    <scope>NUCLEOTIDE SEQUENCE [LARGE SCALE GENOMIC DNA]</scope>
    <source>
        <strain evidence="1 2">A4</strain>
    </source>
</reference>
<gene>
    <name evidence="1" type="ORF">RhiirA4_460631</name>
</gene>
<dbReference type="VEuPathDB" id="FungiDB:FUN_001268"/>
<dbReference type="VEuPathDB" id="FungiDB:RhiirA1_463536"/>
<dbReference type="Proteomes" id="UP000234323">
    <property type="component" value="Unassembled WGS sequence"/>
</dbReference>
<comment type="caution">
    <text evidence="1">The sequence shown here is derived from an EMBL/GenBank/DDBJ whole genome shotgun (WGS) entry which is preliminary data.</text>
</comment>
<organism evidence="1 2">
    <name type="scientific">Rhizophagus irregularis</name>
    <dbReference type="NCBI Taxonomy" id="588596"/>
    <lineage>
        <taxon>Eukaryota</taxon>
        <taxon>Fungi</taxon>
        <taxon>Fungi incertae sedis</taxon>
        <taxon>Mucoromycota</taxon>
        <taxon>Glomeromycotina</taxon>
        <taxon>Glomeromycetes</taxon>
        <taxon>Glomerales</taxon>
        <taxon>Glomeraceae</taxon>
        <taxon>Rhizophagus</taxon>
    </lineage>
</organism>
<evidence type="ECO:0000313" key="2">
    <source>
        <dbReference type="Proteomes" id="UP000234323"/>
    </source>
</evidence>
<keyword evidence="2" id="KW-1185">Reference proteome</keyword>
<protein>
    <submittedName>
        <fullName evidence="1">Uncharacterized protein</fullName>
    </submittedName>
</protein>
<name>A0A2I1GGZ4_9GLOM</name>
<sequence>MDIRDSEQISNDYYEIQEEMNDSFVLVEHLTSNDLANDIVGLYRLLDLCNDDGSNGIVDKIIISKEQLKKLCNDMVLSSFKSISEINYTKLNSTSIRLIGCYGNRNLIAKFLLNRDIIKQQIYDLLTASISTDDINQPSLRPGIYLLKVNSNLGLIIHWPEIGCYVNSLSAASQIKRNMVNLHRYLTKLTDHQMCFMNDKDLENFDFNLENSTNTDDDDDTDDDEYEVKKCQEEQEDFKIDDGFKVNLTDRTKAGINNQIEDDIPLHPIVVESTTNQSFVTRQLIKNTSLEMTTSFVFKEEFPTDLNIKLQDHYLRIDRNKMDMKALKLFIKYGLKMENLLDPLQEAITAAKKRNDTRKNREYDVIVEDIKIIKQMASIKLRAFESYFGKYIVQENPNQTNISNEDLKRIQVKYPGIENQIEEKIKIDSRKWKKMKKRYNLTCIVINNMLEKINETENNDEMAESAIKTFHDMFNDDKISSKQLLEKYTQKTQQSKLNWVAKYWIKFGDSDIKKAKQKANDKSDVKFIQELVNFELFEGHDNIKENIINTFIKEYHNWKKEIPNKLRVIFPNTQYNKQLEDNFGREFEKEKEETEKYMFEKICDEIENKYKDGQVS</sequence>
<accession>A0A2I1GGZ4</accession>
<dbReference type="VEuPathDB" id="FungiDB:RhiirFUN_026669"/>
<proteinExistence type="predicted"/>
<evidence type="ECO:0000313" key="1">
    <source>
        <dbReference type="EMBL" id="PKY45910.1"/>
    </source>
</evidence>
<dbReference type="EMBL" id="LLXI01000420">
    <property type="protein sequence ID" value="PKY45910.1"/>
    <property type="molecule type" value="Genomic_DNA"/>
</dbReference>